<organism evidence="4 5">
    <name type="scientific">Falsiruegeria litorea R37</name>
    <dbReference type="NCBI Taxonomy" id="1200284"/>
    <lineage>
        <taxon>Bacteria</taxon>
        <taxon>Pseudomonadati</taxon>
        <taxon>Pseudomonadota</taxon>
        <taxon>Alphaproteobacteria</taxon>
        <taxon>Rhodobacterales</taxon>
        <taxon>Roseobacteraceae</taxon>
        <taxon>Falsiruegeria</taxon>
    </lineage>
</organism>
<keyword evidence="5" id="KW-1185">Reference proteome</keyword>
<dbReference type="PANTHER" id="PTHR43861:SF1">
    <property type="entry name" value="TRANS-ACONITATE 2-METHYLTRANSFERASE"/>
    <property type="match status" value="1"/>
</dbReference>
<dbReference type="CDD" id="cd02440">
    <property type="entry name" value="AdoMet_MTases"/>
    <property type="match status" value="1"/>
</dbReference>
<dbReference type="Pfam" id="PF13649">
    <property type="entry name" value="Methyltransf_25"/>
    <property type="match status" value="1"/>
</dbReference>
<dbReference type="InterPro" id="IPR041698">
    <property type="entry name" value="Methyltransf_25"/>
</dbReference>
<evidence type="ECO:0000259" key="3">
    <source>
        <dbReference type="Pfam" id="PF13649"/>
    </source>
</evidence>
<accession>A0A1Y5RFZ0</accession>
<sequence>MAQATAFWDGIAERYAKSPIKDVEAYEYTLERTRSYLSANDQVLELGAGTGSTALLLAPNVARYVASDLSPKMTEIGQTKATDQGVTNVEFIAADVSDPQFAGAPFDTVLALNLLHLLPNLTQDLKHIHQMVKPGGLFISKSVCLNAKGLPLRLRFMKLAIPLMQILGKAPFVRSLTIEELEREVTEAGFDIIETGSYPAVPPSRYLVARRV</sequence>
<proteinExistence type="predicted"/>
<dbReference type="AlphaFoldDB" id="A0A1Y5RFZ0"/>
<keyword evidence="1 4" id="KW-0489">Methyltransferase</keyword>
<dbReference type="GO" id="GO:0008168">
    <property type="term" value="F:methyltransferase activity"/>
    <property type="evidence" value="ECO:0007669"/>
    <property type="project" value="UniProtKB-KW"/>
</dbReference>
<dbReference type="Proteomes" id="UP000193077">
    <property type="component" value="Unassembled WGS sequence"/>
</dbReference>
<evidence type="ECO:0000313" key="4">
    <source>
        <dbReference type="EMBL" id="SLN13966.1"/>
    </source>
</evidence>
<dbReference type="OrthoDB" id="5642573at2"/>
<feature type="domain" description="Methyltransferase" evidence="3">
    <location>
        <begin position="43"/>
        <end position="136"/>
    </location>
</feature>
<gene>
    <name evidence="4" type="primary">ycgJ</name>
    <name evidence="4" type="ORF">TRL7639_00187</name>
</gene>
<evidence type="ECO:0000313" key="5">
    <source>
        <dbReference type="Proteomes" id="UP000193077"/>
    </source>
</evidence>
<dbReference type="EC" id="2.1.1.-" evidence="4"/>
<protein>
    <submittedName>
        <fullName evidence="4">Putative methyltransferase YcgJ</fullName>
        <ecNumber evidence="4">2.1.1.-</ecNumber>
    </submittedName>
</protein>
<dbReference type="PANTHER" id="PTHR43861">
    <property type="entry name" value="TRANS-ACONITATE 2-METHYLTRANSFERASE-RELATED"/>
    <property type="match status" value="1"/>
</dbReference>
<evidence type="ECO:0000256" key="1">
    <source>
        <dbReference type="ARBA" id="ARBA00022603"/>
    </source>
</evidence>
<keyword evidence="2 4" id="KW-0808">Transferase</keyword>
<dbReference type="InterPro" id="IPR029063">
    <property type="entry name" value="SAM-dependent_MTases_sf"/>
</dbReference>
<dbReference type="SUPFAM" id="SSF53335">
    <property type="entry name" value="S-adenosyl-L-methionine-dependent methyltransferases"/>
    <property type="match status" value="1"/>
</dbReference>
<dbReference type="Gene3D" id="3.40.50.150">
    <property type="entry name" value="Vaccinia Virus protein VP39"/>
    <property type="match status" value="1"/>
</dbReference>
<reference evidence="4 5" key="1">
    <citation type="submission" date="2017-03" db="EMBL/GenBank/DDBJ databases">
        <authorList>
            <person name="Afonso C.L."/>
            <person name="Miller P.J."/>
            <person name="Scott M.A."/>
            <person name="Spackman E."/>
            <person name="Goraichik I."/>
            <person name="Dimitrov K.M."/>
            <person name="Suarez D.L."/>
            <person name="Swayne D.E."/>
        </authorList>
    </citation>
    <scope>NUCLEOTIDE SEQUENCE [LARGE SCALE GENOMIC DNA]</scope>
    <source>
        <strain evidence="4 5">CECT 7639</strain>
    </source>
</reference>
<evidence type="ECO:0000256" key="2">
    <source>
        <dbReference type="ARBA" id="ARBA00022679"/>
    </source>
</evidence>
<name>A0A1Y5RFZ0_9RHOB</name>
<dbReference type="GO" id="GO:0032259">
    <property type="term" value="P:methylation"/>
    <property type="evidence" value="ECO:0007669"/>
    <property type="project" value="UniProtKB-KW"/>
</dbReference>
<dbReference type="RefSeq" id="WP_085793942.1">
    <property type="nucleotide sequence ID" value="NZ_FWFO01000001.1"/>
</dbReference>
<dbReference type="EMBL" id="FWFO01000001">
    <property type="protein sequence ID" value="SLN13966.1"/>
    <property type="molecule type" value="Genomic_DNA"/>
</dbReference>